<dbReference type="Pfam" id="PF00239">
    <property type="entry name" value="Resolvase"/>
    <property type="match status" value="1"/>
</dbReference>
<reference evidence="6 7" key="1">
    <citation type="submission" date="2018-11" db="EMBL/GenBank/DDBJ databases">
        <title>Deinococcus shelandsis sp. nov., isolated from South Shetland Islands soil of Antarctica.</title>
        <authorList>
            <person name="Tian J."/>
        </authorList>
    </citation>
    <scope>NUCLEOTIDE SEQUENCE [LARGE SCALE GENOMIC DNA]</scope>
    <source>
        <strain evidence="6 7">S14-83T</strain>
    </source>
</reference>
<dbReference type="PROSITE" id="PS00398">
    <property type="entry name" value="RECOMBINASES_2"/>
    <property type="match status" value="1"/>
</dbReference>
<dbReference type="Proteomes" id="UP000276417">
    <property type="component" value="Chromosome 2"/>
</dbReference>
<sequence>MDKASGKDAKRPQLIELLDYARDGDVILVHSMDRLARNLDDLRRIVQALTDKGARVEFLKEGLNFTGEDSAMSQLLLNVMGAFAEFERSLIRERQREGVTLAKKKRVYKGRKKILSVEQVEQLKERIQAGERKAALARELNISRETLYTDLK</sequence>
<dbReference type="CDD" id="cd00569">
    <property type="entry name" value="HTH_Hin_like"/>
    <property type="match status" value="1"/>
</dbReference>
<comment type="similarity">
    <text evidence="1">Belongs to the site-specific recombinase resolvase family.</text>
</comment>
<dbReference type="AlphaFoldDB" id="A0A3G8YNG8"/>
<evidence type="ECO:0000256" key="1">
    <source>
        <dbReference type="ARBA" id="ARBA00009913"/>
    </source>
</evidence>
<dbReference type="Gene3D" id="3.40.50.1390">
    <property type="entry name" value="Resolvase, N-terminal catalytic domain"/>
    <property type="match status" value="1"/>
</dbReference>
<keyword evidence="3" id="KW-0238">DNA-binding</keyword>
<evidence type="ECO:0000259" key="5">
    <source>
        <dbReference type="PROSITE" id="PS51736"/>
    </source>
</evidence>
<evidence type="ECO:0000256" key="4">
    <source>
        <dbReference type="ARBA" id="ARBA00023172"/>
    </source>
</evidence>
<evidence type="ECO:0000313" key="6">
    <source>
        <dbReference type="EMBL" id="AZI44164.1"/>
    </source>
</evidence>
<protein>
    <submittedName>
        <fullName evidence="6">Recombinase family protein</fullName>
    </submittedName>
</protein>
<dbReference type="GO" id="GO:0000150">
    <property type="term" value="F:DNA strand exchange activity"/>
    <property type="evidence" value="ECO:0007669"/>
    <property type="project" value="InterPro"/>
</dbReference>
<evidence type="ECO:0000256" key="2">
    <source>
        <dbReference type="ARBA" id="ARBA00022908"/>
    </source>
</evidence>
<evidence type="ECO:0000313" key="7">
    <source>
        <dbReference type="Proteomes" id="UP000276417"/>
    </source>
</evidence>
<dbReference type="InterPro" id="IPR036162">
    <property type="entry name" value="Resolvase-like_N_sf"/>
</dbReference>
<dbReference type="SMART" id="SM00857">
    <property type="entry name" value="Resolvase"/>
    <property type="match status" value="1"/>
</dbReference>
<dbReference type="Pfam" id="PF02796">
    <property type="entry name" value="HTH_7"/>
    <property type="match status" value="1"/>
</dbReference>
<dbReference type="EMBL" id="CP034184">
    <property type="protein sequence ID" value="AZI44164.1"/>
    <property type="molecule type" value="Genomic_DNA"/>
</dbReference>
<dbReference type="Gene3D" id="1.10.10.60">
    <property type="entry name" value="Homeodomain-like"/>
    <property type="match status" value="1"/>
</dbReference>
<dbReference type="OrthoDB" id="9797501at2"/>
<organism evidence="6 7">
    <name type="scientific">Deinococcus psychrotolerans</name>
    <dbReference type="NCBI Taxonomy" id="2489213"/>
    <lineage>
        <taxon>Bacteria</taxon>
        <taxon>Thermotogati</taxon>
        <taxon>Deinococcota</taxon>
        <taxon>Deinococci</taxon>
        <taxon>Deinococcales</taxon>
        <taxon>Deinococcaceae</taxon>
        <taxon>Deinococcus</taxon>
    </lineage>
</organism>
<dbReference type="InterPro" id="IPR050639">
    <property type="entry name" value="SSR_resolvase"/>
</dbReference>
<dbReference type="CDD" id="cd03768">
    <property type="entry name" value="SR_ResInv"/>
    <property type="match status" value="1"/>
</dbReference>
<accession>A0A3G8YNG8</accession>
<dbReference type="GO" id="GO:0003677">
    <property type="term" value="F:DNA binding"/>
    <property type="evidence" value="ECO:0007669"/>
    <property type="project" value="UniProtKB-KW"/>
</dbReference>
<dbReference type="InterPro" id="IPR006119">
    <property type="entry name" value="Resolv_N"/>
</dbReference>
<dbReference type="GO" id="GO:0015074">
    <property type="term" value="P:DNA integration"/>
    <property type="evidence" value="ECO:0007669"/>
    <property type="project" value="UniProtKB-KW"/>
</dbReference>
<keyword evidence="4" id="KW-0233">DNA recombination</keyword>
<name>A0A3G8YNG8_9DEIO</name>
<dbReference type="InterPro" id="IPR009057">
    <property type="entry name" value="Homeodomain-like_sf"/>
</dbReference>
<dbReference type="PANTHER" id="PTHR30461:SF26">
    <property type="entry name" value="RESOLVASE HOMOLOG YNEB"/>
    <property type="match status" value="1"/>
</dbReference>
<evidence type="ECO:0000256" key="3">
    <source>
        <dbReference type="ARBA" id="ARBA00023125"/>
    </source>
</evidence>
<dbReference type="InterPro" id="IPR006120">
    <property type="entry name" value="Resolvase_HTH_dom"/>
</dbReference>
<dbReference type="KEGG" id="dph:EHF33_14780"/>
<dbReference type="SUPFAM" id="SSF46689">
    <property type="entry name" value="Homeodomain-like"/>
    <property type="match status" value="1"/>
</dbReference>
<gene>
    <name evidence="6" type="ORF">EHF33_14780</name>
</gene>
<keyword evidence="2" id="KW-0229">DNA integration</keyword>
<dbReference type="PROSITE" id="PS51736">
    <property type="entry name" value="RECOMBINASES_3"/>
    <property type="match status" value="1"/>
</dbReference>
<dbReference type="PANTHER" id="PTHR30461">
    <property type="entry name" value="DNA-INVERTASE FROM LAMBDOID PROPHAGE"/>
    <property type="match status" value="1"/>
</dbReference>
<dbReference type="SUPFAM" id="SSF53041">
    <property type="entry name" value="Resolvase-like"/>
    <property type="match status" value="1"/>
</dbReference>
<proteinExistence type="inferred from homology"/>
<feature type="domain" description="Resolvase/invertase-type recombinase catalytic" evidence="5">
    <location>
        <begin position="1"/>
        <end position="106"/>
    </location>
</feature>
<dbReference type="InterPro" id="IPR006118">
    <property type="entry name" value="Recombinase_CS"/>
</dbReference>
<keyword evidence="7" id="KW-1185">Reference proteome</keyword>